<organism evidence="3">
    <name type="scientific">mine drainage metagenome</name>
    <dbReference type="NCBI Taxonomy" id="410659"/>
    <lineage>
        <taxon>unclassified sequences</taxon>
        <taxon>metagenomes</taxon>
        <taxon>ecological metagenomes</taxon>
    </lineage>
</organism>
<comment type="subcellular location">
    <subcellularLocation>
        <location evidence="1">Cell envelope</location>
    </subcellularLocation>
</comment>
<proteinExistence type="predicted"/>
<name>A0A1J5RST4_9ZZZZ</name>
<dbReference type="PANTHER" id="PTHR32347:SF23">
    <property type="entry name" value="BLL5650 PROTEIN"/>
    <property type="match status" value="1"/>
</dbReference>
<gene>
    <name evidence="3" type="ORF">GALL_255320</name>
</gene>
<evidence type="ECO:0000313" key="3">
    <source>
        <dbReference type="EMBL" id="OIQ92539.1"/>
    </source>
</evidence>
<dbReference type="Gene3D" id="2.40.50.100">
    <property type="match status" value="1"/>
</dbReference>
<evidence type="ECO:0000256" key="1">
    <source>
        <dbReference type="ARBA" id="ARBA00004196"/>
    </source>
</evidence>
<dbReference type="InterPro" id="IPR050465">
    <property type="entry name" value="UPF0194_transport"/>
</dbReference>
<protein>
    <submittedName>
        <fullName evidence="3">Uncharacterized protein</fullName>
    </submittedName>
</protein>
<sequence length="225" mass="23909">MIRFRLASLAAALLFPLAALAAAPNPAPDTGLPARLTSVHQVILDSPFRSRVARISAKPGDRVRRGQPLLSLRCDRRNAALAQARAALAAAASKAELRRLRARLGAARARAGQCVARAPFAGRITLLKVRPRQPVRRGAPLIGLQDDAALQVIFHAPAQWRSLLKVGDRFHLAVSETGLGYEAAVTAMQAADTQGGGTFSVEGRLIGQHPELLAGMSGHVVLRQP</sequence>
<dbReference type="AlphaFoldDB" id="A0A1J5RST4"/>
<dbReference type="GO" id="GO:0030313">
    <property type="term" value="C:cell envelope"/>
    <property type="evidence" value="ECO:0007669"/>
    <property type="project" value="UniProtKB-SubCell"/>
</dbReference>
<keyword evidence="2" id="KW-0175">Coiled coil</keyword>
<dbReference type="SUPFAM" id="SSF111369">
    <property type="entry name" value="HlyD-like secretion proteins"/>
    <property type="match status" value="1"/>
</dbReference>
<accession>A0A1J5RST4</accession>
<comment type="caution">
    <text evidence="3">The sequence shown here is derived from an EMBL/GenBank/DDBJ whole genome shotgun (WGS) entry which is preliminary data.</text>
</comment>
<reference evidence="3" key="1">
    <citation type="submission" date="2016-10" db="EMBL/GenBank/DDBJ databases">
        <title>Sequence of Gallionella enrichment culture.</title>
        <authorList>
            <person name="Poehlein A."/>
            <person name="Muehling M."/>
            <person name="Daniel R."/>
        </authorList>
    </citation>
    <scope>NUCLEOTIDE SEQUENCE</scope>
</reference>
<dbReference type="EMBL" id="MLJW01000229">
    <property type="protein sequence ID" value="OIQ92539.1"/>
    <property type="molecule type" value="Genomic_DNA"/>
</dbReference>
<dbReference type="PANTHER" id="PTHR32347">
    <property type="entry name" value="EFFLUX SYSTEM COMPONENT YKNX-RELATED"/>
    <property type="match status" value="1"/>
</dbReference>
<evidence type="ECO:0000256" key="2">
    <source>
        <dbReference type="ARBA" id="ARBA00023054"/>
    </source>
</evidence>